<protein>
    <submittedName>
        <fullName evidence="9">Outer membrane protein TolC</fullName>
    </submittedName>
</protein>
<dbReference type="Proteomes" id="UP000199312">
    <property type="component" value="Unassembled WGS sequence"/>
</dbReference>
<dbReference type="Pfam" id="PF02321">
    <property type="entry name" value="OEP"/>
    <property type="match status" value="2"/>
</dbReference>
<sequence>MKKTILLIGILCSIHINAQESISLSLEQAIDYALKNSYASINATRDIDAAKLKKWETTTMGLPQISATIDYQNWIKQQVSLIPAEFFGGNAGEFAEVSFGTKHNMNATATLNQLIFDGSYLVGLQSAKTYLKISENAKEKTDLSIREAVINAYGNVLLSEESINIIEKNIATLQKNLDETLQIYKNGLAEEESVEQLQITLASIKSQLSKTKNLKNIAYKMLNITLGTDINTPIILTDNLNKLAEENLDLGLLSSDLSIENHIDFKIAKNNERANELLVKLEQSKALPSLSSFINFGYAGYGENFDFTKKEQKWFDSSLLGVSLNIPIFSSLARSSRTQQAKIELDKAKTNLTETAQKLKLQLESAKTEYNFSIEEFETSKQNLALAERIEKKQQIKFFEGLSTSFELSEAQRQLYTMQQNYLQNMLQLIANKAALDNALNTPINN</sequence>
<evidence type="ECO:0000256" key="7">
    <source>
        <dbReference type="ARBA" id="ARBA00023237"/>
    </source>
</evidence>
<dbReference type="GO" id="GO:0015562">
    <property type="term" value="F:efflux transmembrane transporter activity"/>
    <property type="evidence" value="ECO:0007669"/>
    <property type="project" value="InterPro"/>
</dbReference>
<organism evidence="9 10">
    <name type="scientific">Lutibacter maritimus</name>
    <dbReference type="NCBI Taxonomy" id="593133"/>
    <lineage>
        <taxon>Bacteria</taxon>
        <taxon>Pseudomonadati</taxon>
        <taxon>Bacteroidota</taxon>
        <taxon>Flavobacteriia</taxon>
        <taxon>Flavobacteriales</taxon>
        <taxon>Flavobacteriaceae</taxon>
        <taxon>Lutibacter</taxon>
    </lineage>
</organism>
<dbReference type="EMBL" id="FOZP01000003">
    <property type="protein sequence ID" value="SFS47029.1"/>
    <property type="molecule type" value="Genomic_DNA"/>
</dbReference>
<evidence type="ECO:0000313" key="9">
    <source>
        <dbReference type="EMBL" id="SFS47029.1"/>
    </source>
</evidence>
<name>A0A1I6Q3F2_9FLAO</name>
<evidence type="ECO:0000256" key="1">
    <source>
        <dbReference type="ARBA" id="ARBA00004442"/>
    </source>
</evidence>
<dbReference type="Gene3D" id="1.20.1600.10">
    <property type="entry name" value="Outer membrane efflux proteins (OEP)"/>
    <property type="match status" value="1"/>
</dbReference>
<dbReference type="InterPro" id="IPR051906">
    <property type="entry name" value="TolC-like"/>
</dbReference>
<evidence type="ECO:0000313" key="10">
    <source>
        <dbReference type="Proteomes" id="UP000199312"/>
    </source>
</evidence>
<comment type="similarity">
    <text evidence="2">Belongs to the outer membrane factor (OMF) (TC 1.B.17) family.</text>
</comment>
<keyword evidence="7" id="KW-0998">Cell outer membrane</keyword>
<evidence type="ECO:0000256" key="2">
    <source>
        <dbReference type="ARBA" id="ARBA00007613"/>
    </source>
</evidence>
<dbReference type="GO" id="GO:0009279">
    <property type="term" value="C:cell outer membrane"/>
    <property type="evidence" value="ECO:0007669"/>
    <property type="project" value="UniProtKB-SubCell"/>
</dbReference>
<dbReference type="PANTHER" id="PTHR30026">
    <property type="entry name" value="OUTER MEMBRANE PROTEIN TOLC"/>
    <property type="match status" value="1"/>
</dbReference>
<keyword evidence="8" id="KW-0175">Coiled coil</keyword>
<keyword evidence="4" id="KW-1134">Transmembrane beta strand</keyword>
<dbReference type="GO" id="GO:1990281">
    <property type="term" value="C:efflux pump complex"/>
    <property type="evidence" value="ECO:0007669"/>
    <property type="project" value="TreeGrafter"/>
</dbReference>
<evidence type="ECO:0000256" key="3">
    <source>
        <dbReference type="ARBA" id="ARBA00022448"/>
    </source>
</evidence>
<reference evidence="10" key="1">
    <citation type="submission" date="2016-10" db="EMBL/GenBank/DDBJ databases">
        <authorList>
            <person name="Varghese N."/>
            <person name="Submissions S."/>
        </authorList>
    </citation>
    <scope>NUCLEOTIDE SEQUENCE [LARGE SCALE GENOMIC DNA]</scope>
    <source>
        <strain evidence="10">DSM 24450</strain>
    </source>
</reference>
<gene>
    <name evidence="9" type="ORF">SAMN04488006_1459</name>
</gene>
<keyword evidence="6" id="KW-0472">Membrane</keyword>
<evidence type="ECO:0000256" key="8">
    <source>
        <dbReference type="SAM" id="Coils"/>
    </source>
</evidence>
<feature type="coiled-coil region" evidence="8">
    <location>
        <begin position="163"/>
        <end position="214"/>
    </location>
</feature>
<dbReference type="AlphaFoldDB" id="A0A1I6Q3F2"/>
<dbReference type="RefSeq" id="WP_090224301.1">
    <property type="nucleotide sequence ID" value="NZ_FOZP01000003.1"/>
</dbReference>
<keyword evidence="10" id="KW-1185">Reference proteome</keyword>
<dbReference type="PANTHER" id="PTHR30026:SF20">
    <property type="entry name" value="OUTER MEMBRANE PROTEIN TOLC"/>
    <property type="match status" value="1"/>
</dbReference>
<dbReference type="GO" id="GO:0015288">
    <property type="term" value="F:porin activity"/>
    <property type="evidence" value="ECO:0007669"/>
    <property type="project" value="TreeGrafter"/>
</dbReference>
<evidence type="ECO:0000256" key="5">
    <source>
        <dbReference type="ARBA" id="ARBA00022692"/>
    </source>
</evidence>
<keyword evidence="3" id="KW-0813">Transport</keyword>
<evidence type="ECO:0000256" key="4">
    <source>
        <dbReference type="ARBA" id="ARBA00022452"/>
    </source>
</evidence>
<dbReference type="InterPro" id="IPR003423">
    <property type="entry name" value="OMP_efflux"/>
</dbReference>
<proteinExistence type="inferred from homology"/>
<keyword evidence="5" id="KW-0812">Transmembrane</keyword>
<comment type="subcellular location">
    <subcellularLocation>
        <location evidence="1">Cell outer membrane</location>
    </subcellularLocation>
</comment>
<accession>A0A1I6Q3F2</accession>
<feature type="coiled-coil region" evidence="8">
    <location>
        <begin position="338"/>
        <end position="376"/>
    </location>
</feature>
<dbReference type="SUPFAM" id="SSF56954">
    <property type="entry name" value="Outer membrane efflux proteins (OEP)"/>
    <property type="match status" value="1"/>
</dbReference>
<dbReference type="STRING" id="593133.SAMN04488006_1459"/>
<dbReference type="OrthoDB" id="367883at2"/>
<evidence type="ECO:0000256" key="6">
    <source>
        <dbReference type="ARBA" id="ARBA00023136"/>
    </source>
</evidence>